<proteinExistence type="predicted"/>
<sequence length="277" mass="32520">MQAIPRWRKLLLFKNSIVQSTAIASTSNTQLAEFHSTRTSNEKWEKKWNSDIRAGQQPSKAYLRYKVRQKRADTKKALKDLLFNSGSSKYAFEETIPKPDASWYADEEDHVDEEDRSKSSHAARRAAKAQHRRLKRKLRRKKLYEEMDSSDNVFRETFRHRGCTWSYWSARDFFYESSTTGFDWKERINKSYRKQQESDIESETESDNKQGMYSERKVLGLPTKGPLKIEDVKKAFHLSALKWHPDKHQGPSQEMAEEKFKVCVDAYKLLCNSLSTA</sequence>
<dbReference type="Proteomes" id="UP001060085">
    <property type="component" value="Linkage Group LG03"/>
</dbReference>
<name>A0ACC0BJ20_CATRO</name>
<comment type="caution">
    <text evidence="1">The sequence shown here is derived from an EMBL/GenBank/DDBJ whole genome shotgun (WGS) entry which is preliminary data.</text>
</comment>
<evidence type="ECO:0000313" key="1">
    <source>
        <dbReference type="EMBL" id="KAI5672679.1"/>
    </source>
</evidence>
<keyword evidence="2" id="KW-1185">Reference proteome</keyword>
<dbReference type="EMBL" id="CM044703">
    <property type="protein sequence ID" value="KAI5672679.1"/>
    <property type="molecule type" value="Genomic_DNA"/>
</dbReference>
<reference evidence="2" key="1">
    <citation type="journal article" date="2023" name="Nat. Plants">
        <title>Single-cell RNA sequencing provides a high-resolution roadmap for understanding the multicellular compartmentation of specialized metabolism.</title>
        <authorList>
            <person name="Sun S."/>
            <person name="Shen X."/>
            <person name="Li Y."/>
            <person name="Li Y."/>
            <person name="Wang S."/>
            <person name="Li R."/>
            <person name="Zhang H."/>
            <person name="Shen G."/>
            <person name="Guo B."/>
            <person name="Wei J."/>
            <person name="Xu J."/>
            <person name="St-Pierre B."/>
            <person name="Chen S."/>
            <person name="Sun C."/>
        </authorList>
    </citation>
    <scope>NUCLEOTIDE SEQUENCE [LARGE SCALE GENOMIC DNA]</scope>
</reference>
<evidence type="ECO:0000313" key="2">
    <source>
        <dbReference type="Proteomes" id="UP001060085"/>
    </source>
</evidence>
<organism evidence="1 2">
    <name type="scientific">Catharanthus roseus</name>
    <name type="common">Madagascar periwinkle</name>
    <name type="synonym">Vinca rosea</name>
    <dbReference type="NCBI Taxonomy" id="4058"/>
    <lineage>
        <taxon>Eukaryota</taxon>
        <taxon>Viridiplantae</taxon>
        <taxon>Streptophyta</taxon>
        <taxon>Embryophyta</taxon>
        <taxon>Tracheophyta</taxon>
        <taxon>Spermatophyta</taxon>
        <taxon>Magnoliopsida</taxon>
        <taxon>eudicotyledons</taxon>
        <taxon>Gunneridae</taxon>
        <taxon>Pentapetalae</taxon>
        <taxon>asterids</taxon>
        <taxon>lamiids</taxon>
        <taxon>Gentianales</taxon>
        <taxon>Apocynaceae</taxon>
        <taxon>Rauvolfioideae</taxon>
        <taxon>Vinceae</taxon>
        <taxon>Catharanthinae</taxon>
        <taxon>Catharanthus</taxon>
    </lineage>
</organism>
<protein>
    <submittedName>
        <fullName evidence="1">Uncharacterized protein</fullName>
    </submittedName>
</protein>
<accession>A0ACC0BJ20</accession>
<gene>
    <name evidence="1" type="ORF">M9H77_13043</name>
</gene>